<keyword evidence="2" id="KW-1185">Reference proteome</keyword>
<proteinExistence type="predicted"/>
<dbReference type="AlphaFoldDB" id="A0A5C5FPF6"/>
<name>A0A5C5FPF6_9BASI</name>
<evidence type="ECO:0000313" key="2">
    <source>
        <dbReference type="Proteomes" id="UP000311382"/>
    </source>
</evidence>
<gene>
    <name evidence="1" type="ORF">DMC30DRAFT_418773</name>
</gene>
<comment type="caution">
    <text evidence="1">The sequence shown here is derived from an EMBL/GenBank/DDBJ whole genome shotgun (WGS) entry which is preliminary data.</text>
</comment>
<dbReference type="Proteomes" id="UP000311382">
    <property type="component" value="Unassembled WGS sequence"/>
</dbReference>
<reference evidence="1 2" key="1">
    <citation type="submission" date="2019-03" db="EMBL/GenBank/DDBJ databases">
        <title>Rhodosporidium diobovatum UCD-FST 08-225 genome sequencing, assembly, and annotation.</title>
        <authorList>
            <person name="Fakankun I.U."/>
            <person name="Fristensky B."/>
            <person name="Levin D.B."/>
        </authorList>
    </citation>
    <scope>NUCLEOTIDE SEQUENCE [LARGE SCALE GENOMIC DNA]</scope>
    <source>
        <strain evidence="1 2">UCD-FST 08-225</strain>
    </source>
</reference>
<dbReference type="EMBL" id="SOZI01000135">
    <property type="protein sequence ID" value="TNY18505.1"/>
    <property type="molecule type" value="Genomic_DNA"/>
</dbReference>
<accession>A0A5C5FPF6</accession>
<protein>
    <submittedName>
        <fullName evidence="1">Uncharacterized protein</fullName>
    </submittedName>
</protein>
<evidence type="ECO:0000313" key="1">
    <source>
        <dbReference type="EMBL" id="TNY18505.1"/>
    </source>
</evidence>
<sequence length="79" mass="8652">MNRAAGLDLAGHLTCLGLFSTHYDDALERAYERLDDQAREEAHSHAQRWGEWAGQALTSLGKGPFVPSARGTARVPAFQ</sequence>
<organism evidence="1 2">
    <name type="scientific">Rhodotorula diobovata</name>
    <dbReference type="NCBI Taxonomy" id="5288"/>
    <lineage>
        <taxon>Eukaryota</taxon>
        <taxon>Fungi</taxon>
        <taxon>Dikarya</taxon>
        <taxon>Basidiomycota</taxon>
        <taxon>Pucciniomycotina</taxon>
        <taxon>Microbotryomycetes</taxon>
        <taxon>Sporidiobolales</taxon>
        <taxon>Sporidiobolaceae</taxon>
        <taxon>Rhodotorula</taxon>
    </lineage>
</organism>